<evidence type="ECO:0000313" key="6">
    <source>
        <dbReference type="EMBL" id="SHM35038.1"/>
    </source>
</evidence>
<dbReference type="SMART" id="SM00722">
    <property type="entry name" value="CASH"/>
    <property type="match status" value="2"/>
</dbReference>
<dbReference type="AlphaFoldDB" id="A0A1M7I303"/>
<feature type="domain" description="Carbohydrate-binding/sugar hydrolysis" evidence="5">
    <location>
        <begin position="65"/>
        <end position="213"/>
    </location>
</feature>
<feature type="domain" description="Carbohydrate-binding/sugar hydrolysis" evidence="5">
    <location>
        <begin position="219"/>
        <end position="388"/>
    </location>
</feature>
<organism evidence="6 7">
    <name type="scientific">Vreelandella subglaciescola</name>
    <dbReference type="NCBI Taxonomy" id="29571"/>
    <lineage>
        <taxon>Bacteria</taxon>
        <taxon>Pseudomonadati</taxon>
        <taxon>Pseudomonadota</taxon>
        <taxon>Gammaproteobacteria</taxon>
        <taxon>Oceanospirillales</taxon>
        <taxon>Halomonadaceae</taxon>
        <taxon>Vreelandella</taxon>
    </lineage>
</organism>
<evidence type="ECO:0000259" key="5">
    <source>
        <dbReference type="SMART" id="SM00722"/>
    </source>
</evidence>
<reference evidence="6 7" key="1">
    <citation type="submission" date="2016-11" db="EMBL/GenBank/DDBJ databases">
        <authorList>
            <person name="Jaros S."/>
            <person name="Januszkiewicz K."/>
            <person name="Wedrychowicz H."/>
        </authorList>
    </citation>
    <scope>NUCLEOTIDE SEQUENCE [LARGE SCALE GENOMIC DNA]</scope>
    <source>
        <strain evidence="6 7">ACAM 12</strain>
    </source>
</reference>
<dbReference type="InterPro" id="IPR051550">
    <property type="entry name" value="SCF-Subunits/Alg-Epimerases"/>
</dbReference>
<sequence>MPKRNRGTVIGAVLMTPLKAALTAACLPLLSLGLGLSLSLWPGTLLAADWTASPGQSLQPLVANAAGGDLVILPKGRYPGPLVIDRALTLRGEDGAVIDGGGTGHAVIIEAPDTVIDGVGVENWGADLTAMDAGIFIARQATGSVVQNARLQGPGFGIFLDGVHNAVIQDNVIRGDAELRSQDRGNGVHLFNVENVRVAGNDIRQTRDGIYIDTSRETLLQGNRMQDLRYGVHYMYAHDNRLEGNVTVNTRTGYALMQSKRLTVLNNRSTNDLRYGMLMNNITHSTIRGNRISDIRQQGGAGTVSGNDGKALFVYNAQFNRLEDNRLESSDIGIHLTAGSEDNVVTGNAFLHNRQQVKYVATRTQAWDGNYWSNYLGWDMDDDGVGDTAFEPNDAMDRLLWRYPAAKVLMDSPAVLALRWVQRQFPVFRPQGVRDSDPLMTQPAPLNAEETAP</sequence>
<dbReference type="Gene3D" id="2.160.20.10">
    <property type="entry name" value="Single-stranded right-handed beta-helix, Pectin lyase-like"/>
    <property type="match status" value="2"/>
</dbReference>
<name>A0A1M7I303_9GAMM</name>
<dbReference type="InterPro" id="IPR012334">
    <property type="entry name" value="Pectin_lyas_fold"/>
</dbReference>
<gene>
    <name evidence="6" type="ORF">SAMN05878437_2512</name>
</gene>
<dbReference type="Proteomes" id="UP000190911">
    <property type="component" value="Chromosome I"/>
</dbReference>
<keyword evidence="7" id="KW-1185">Reference proteome</keyword>
<dbReference type="Pfam" id="PF05048">
    <property type="entry name" value="NosD"/>
    <property type="match status" value="1"/>
</dbReference>
<keyword evidence="2" id="KW-0677">Repeat</keyword>
<dbReference type="STRING" id="29571.SAMN05878437_2512"/>
<evidence type="ECO:0000256" key="4">
    <source>
        <dbReference type="SAM" id="MobiDB-lite"/>
    </source>
</evidence>
<evidence type="ECO:0000313" key="7">
    <source>
        <dbReference type="Proteomes" id="UP000190911"/>
    </source>
</evidence>
<proteinExistence type="predicted"/>
<accession>A0A1M7I303</accession>
<dbReference type="EMBL" id="LT670847">
    <property type="protein sequence ID" value="SHM35038.1"/>
    <property type="molecule type" value="Genomic_DNA"/>
</dbReference>
<dbReference type="SUPFAM" id="SSF51126">
    <property type="entry name" value="Pectin lyase-like"/>
    <property type="match status" value="1"/>
</dbReference>
<evidence type="ECO:0000256" key="1">
    <source>
        <dbReference type="ARBA" id="ARBA00004906"/>
    </source>
</evidence>
<feature type="region of interest" description="Disordered" evidence="4">
    <location>
        <begin position="432"/>
        <end position="453"/>
    </location>
</feature>
<dbReference type="InterPro" id="IPR011050">
    <property type="entry name" value="Pectin_lyase_fold/virulence"/>
</dbReference>
<keyword evidence="3" id="KW-0833">Ubl conjugation pathway</keyword>
<dbReference type="InterPro" id="IPR006626">
    <property type="entry name" value="PbH1"/>
</dbReference>
<evidence type="ECO:0000256" key="2">
    <source>
        <dbReference type="ARBA" id="ARBA00022737"/>
    </source>
</evidence>
<dbReference type="SMART" id="SM00710">
    <property type="entry name" value="PbH1"/>
    <property type="match status" value="10"/>
</dbReference>
<dbReference type="InterPro" id="IPR022441">
    <property type="entry name" value="Para_beta_helix_rpt-2"/>
</dbReference>
<dbReference type="PANTHER" id="PTHR22990">
    <property type="entry name" value="F-BOX ONLY PROTEIN"/>
    <property type="match status" value="1"/>
</dbReference>
<comment type="pathway">
    <text evidence="1">Protein modification; protein ubiquitination.</text>
</comment>
<dbReference type="PANTHER" id="PTHR22990:SF15">
    <property type="entry name" value="F-BOX ONLY PROTEIN 10"/>
    <property type="match status" value="1"/>
</dbReference>
<evidence type="ECO:0000256" key="3">
    <source>
        <dbReference type="ARBA" id="ARBA00022786"/>
    </source>
</evidence>
<dbReference type="InParanoid" id="A0A1M7I303"/>
<dbReference type="InterPro" id="IPR007742">
    <property type="entry name" value="NosD_dom"/>
</dbReference>
<dbReference type="InterPro" id="IPR026464">
    <property type="entry name" value="NosD_copper_fam"/>
</dbReference>
<dbReference type="NCBIfam" id="TIGR04247">
    <property type="entry name" value="NosD_copper_fam"/>
    <property type="match status" value="1"/>
</dbReference>
<dbReference type="InterPro" id="IPR006633">
    <property type="entry name" value="Carb-bd_sugar_hydrolysis-dom"/>
</dbReference>
<dbReference type="RefSeq" id="WP_197685622.1">
    <property type="nucleotide sequence ID" value="NZ_LT670847.1"/>
</dbReference>
<protein>
    <submittedName>
        <fullName evidence="6">Nitrous oxidase accessory protein</fullName>
    </submittedName>
</protein>
<dbReference type="NCBIfam" id="TIGR03804">
    <property type="entry name" value="para_beta_helix"/>
    <property type="match status" value="2"/>
</dbReference>